<name>A0A939E0A4_9CORY</name>
<evidence type="ECO:0000313" key="2">
    <source>
        <dbReference type="Proteomes" id="UP000664332"/>
    </source>
</evidence>
<evidence type="ECO:0000313" key="1">
    <source>
        <dbReference type="EMBL" id="MBN9643182.1"/>
    </source>
</evidence>
<dbReference type="EMBL" id="JAFLEQ010000003">
    <property type="protein sequence ID" value="MBN9643182.1"/>
    <property type="molecule type" value="Genomic_DNA"/>
</dbReference>
<organism evidence="1 2">
    <name type="scientific">Corynebacterium mendelii</name>
    <dbReference type="NCBI Taxonomy" id="2765362"/>
    <lineage>
        <taxon>Bacteria</taxon>
        <taxon>Bacillati</taxon>
        <taxon>Actinomycetota</taxon>
        <taxon>Actinomycetes</taxon>
        <taxon>Mycobacteriales</taxon>
        <taxon>Corynebacteriaceae</taxon>
        <taxon>Corynebacterium</taxon>
    </lineage>
</organism>
<accession>A0A939E0A4</accession>
<gene>
    <name evidence="1" type="ORF">JZY06_00830</name>
</gene>
<dbReference type="Proteomes" id="UP000664332">
    <property type="component" value="Unassembled WGS sequence"/>
</dbReference>
<comment type="caution">
    <text evidence="1">The sequence shown here is derived from an EMBL/GenBank/DDBJ whole genome shotgun (WGS) entry which is preliminary data.</text>
</comment>
<dbReference type="AlphaFoldDB" id="A0A939E0A4"/>
<proteinExistence type="predicted"/>
<reference evidence="1" key="1">
    <citation type="submission" date="2021-03" db="EMBL/GenBank/DDBJ databases">
        <authorList>
            <person name="Sun Q."/>
        </authorList>
    </citation>
    <scope>NUCLEOTIDE SEQUENCE</scope>
    <source>
        <strain evidence="1">CCM 8862</strain>
    </source>
</reference>
<keyword evidence="2" id="KW-1185">Reference proteome</keyword>
<dbReference type="RefSeq" id="WP_207117587.1">
    <property type="nucleotide sequence ID" value="NZ_JAFLEQ010000003.1"/>
</dbReference>
<sequence>MDREVSTDINVLITPGEWAAVAKDLVSRLEQRGIHGATVDAEEISLSCEPDNMLVTQYEQQQGHSPVAEVLHRVVINGRSTLTPRQLTAAVVACLPEDIYWYGTSHEGRTEPGGRAACDWNPDR</sequence>
<protein>
    <submittedName>
        <fullName evidence="1">Uncharacterized protein</fullName>
    </submittedName>
</protein>